<evidence type="ECO:0000256" key="2">
    <source>
        <dbReference type="ARBA" id="ARBA00061659"/>
    </source>
</evidence>
<evidence type="ECO:0000313" key="4">
    <source>
        <dbReference type="EMBL" id="KAH9287824.1"/>
    </source>
</evidence>
<comment type="caution">
    <text evidence="4">The sequence shown here is derived from an EMBL/GenBank/DDBJ whole genome shotgun (WGS) entry which is preliminary data.</text>
</comment>
<feature type="repeat" description="PPR" evidence="3">
    <location>
        <begin position="200"/>
        <end position="230"/>
    </location>
</feature>
<dbReference type="NCBIfam" id="TIGR00756">
    <property type="entry name" value="PPR"/>
    <property type="match status" value="5"/>
</dbReference>
<organism evidence="4 5">
    <name type="scientific">Taxus chinensis</name>
    <name type="common">Chinese yew</name>
    <name type="synonym">Taxus wallichiana var. chinensis</name>
    <dbReference type="NCBI Taxonomy" id="29808"/>
    <lineage>
        <taxon>Eukaryota</taxon>
        <taxon>Viridiplantae</taxon>
        <taxon>Streptophyta</taxon>
        <taxon>Embryophyta</taxon>
        <taxon>Tracheophyta</taxon>
        <taxon>Spermatophyta</taxon>
        <taxon>Pinopsida</taxon>
        <taxon>Pinidae</taxon>
        <taxon>Conifers II</taxon>
        <taxon>Cupressales</taxon>
        <taxon>Taxaceae</taxon>
        <taxon>Taxus</taxon>
    </lineage>
</organism>
<dbReference type="EMBL" id="JAHRHJ020003813">
    <property type="protein sequence ID" value="KAH9287824.1"/>
    <property type="molecule type" value="Genomic_DNA"/>
</dbReference>
<dbReference type="InterPro" id="IPR011990">
    <property type="entry name" value="TPR-like_helical_dom_sf"/>
</dbReference>
<dbReference type="PROSITE" id="PS51375">
    <property type="entry name" value="PPR"/>
    <property type="match status" value="5"/>
</dbReference>
<dbReference type="FunFam" id="1.25.40.10:FF:000380">
    <property type="entry name" value="Pentatricopeptide repeat-containing protein, chloroplastic"/>
    <property type="match status" value="1"/>
</dbReference>
<evidence type="ECO:0000256" key="1">
    <source>
        <dbReference type="ARBA" id="ARBA00022737"/>
    </source>
</evidence>
<dbReference type="PANTHER" id="PTHR47926">
    <property type="entry name" value="PENTATRICOPEPTIDE REPEAT-CONTAINING PROTEIN"/>
    <property type="match status" value="1"/>
</dbReference>
<keyword evidence="5" id="KW-1185">Reference proteome</keyword>
<evidence type="ECO:0000256" key="3">
    <source>
        <dbReference type="PROSITE-ProRule" id="PRU00708"/>
    </source>
</evidence>
<dbReference type="Proteomes" id="UP000824469">
    <property type="component" value="Unassembled WGS sequence"/>
</dbReference>
<feature type="repeat" description="PPR" evidence="3">
    <location>
        <begin position="130"/>
        <end position="164"/>
    </location>
</feature>
<protein>
    <recommendedName>
        <fullName evidence="6">Pentatricopeptide repeat-containing protein</fullName>
    </recommendedName>
</protein>
<dbReference type="FunFam" id="1.25.40.10:FF:000073">
    <property type="entry name" value="Pentatricopeptide repeat-containing protein chloroplastic"/>
    <property type="match status" value="2"/>
</dbReference>
<dbReference type="FunFam" id="1.25.40.10:FF:000280">
    <property type="entry name" value="Pentatricopeptide repeat-containing protein"/>
    <property type="match status" value="1"/>
</dbReference>
<sequence>MRLNARFLHSDATIIAENNNLKLLAPITTKNSQTDNTFKLCREGRVKDAVTILVDQSKHGIVLDSDAYAPLLHACTNFRALRPGQQLHAHMLTNGIHQNVFIQTKLVGMYAMCGCFEFARQLFDRLPKRNIFSWNGMMRGYVVHGHYEEALLIYHDMQRAGMQADNFTFPFVLKACGDLGDLQQGRDIHDCVFRNGLESDVYVGNALIAMYGKCGEVEFARQVFDKMPQRDLVSWTALIAAYAQNGRGNESLQLFGMMQLEGVKPNSVTVASVLSPCGDLAALQQGKQIHGYIINRGFEPDVYVGTALVDMYAKCGSVDFAELAFETMPYRNVVSWNGLIAGYGQNGYDIQLLEAFHQMQQDSLKPNWITFASVLPACTRLSALQQGKEIHDYILRNGFESVVLVGNALINMYAKCGSIEFAQRVFDKMPRRDVVSWSTIIAGYGMHGYGEDALKVFYQMQRAGLDPDHITFVGVLSACSHARLLDEGLQYFDIMKKTYSIAPRVEHYACIVDLLGRSGRLLDAYDLIQNIPFDCGPVVWGGLLGACRVHCEVELGECVAKVLFDLEPTNAGNYVLLSNIYADAGRWHDVARVRTMMKDKGIKMRPGCSWIELKHRVHAFHAEDTSLLPSGKK</sequence>
<dbReference type="Pfam" id="PF13812">
    <property type="entry name" value="PPR_3"/>
    <property type="match status" value="1"/>
</dbReference>
<dbReference type="Pfam" id="PF20431">
    <property type="entry name" value="E_motif"/>
    <property type="match status" value="1"/>
</dbReference>
<dbReference type="FunFam" id="1.25.40.10:FF:000031">
    <property type="entry name" value="Pentatricopeptide repeat-containing protein mitochondrial"/>
    <property type="match status" value="1"/>
</dbReference>
<name>A0AA38C0T6_TAXCH</name>
<keyword evidence="1" id="KW-0677">Repeat</keyword>
<proteinExistence type="inferred from homology"/>
<evidence type="ECO:0008006" key="6">
    <source>
        <dbReference type="Google" id="ProtNLM"/>
    </source>
</evidence>
<feature type="repeat" description="PPR" evidence="3">
    <location>
        <begin position="231"/>
        <end position="265"/>
    </location>
</feature>
<evidence type="ECO:0000313" key="5">
    <source>
        <dbReference type="Proteomes" id="UP000824469"/>
    </source>
</evidence>
<dbReference type="InterPro" id="IPR046848">
    <property type="entry name" value="E_motif"/>
</dbReference>
<dbReference type="AlphaFoldDB" id="A0AA38C0T6"/>
<dbReference type="Pfam" id="PF13041">
    <property type="entry name" value="PPR_2"/>
    <property type="match status" value="3"/>
</dbReference>
<feature type="repeat" description="PPR" evidence="3">
    <location>
        <begin position="332"/>
        <end position="366"/>
    </location>
</feature>
<dbReference type="PANTHER" id="PTHR47926:SF347">
    <property type="entry name" value="PENTATRICOPEPTIDE REPEAT-CONTAINING PROTEIN"/>
    <property type="match status" value="1"/>
</dbReference>
<dbReference type="OMA" id="GREIHEC"/>
<dbReference type="GO" id="GO:0003723">
    <property type="term" value="F:RNA binding"/>
    <property type="evidence" value="ECO:0007669"/>
    <property type="project" value="InterPro"/>
</dbReference>
<accession>A0AA38C0T6</accession>
<dbReference type="InterPro" id="IPR002885">
    <property type="entry name" value="PPR_rpt"/>
</dbReference>
<comment type="similarity">
    <text evidence="2">Belongs to the PPR family. PCMP-E subfamily.</text>
</comment>
<gene>
    <name evidence="4" type="ORF">KI387_031941</name>
</gene>
<dbReference type="InterPro" id="IPR046960">
    <property type="entry name" value="PPR_At4g14850-like_plant"/>
</dbReference>
<dbReference type="GO" id="GO:0009451">
    <property type="term" value="P:RNA modification"/>
    <property type="evidence" value="ECO:0007669"/>
    <property type="project" value="InterPro"/>
</dbReference>
<dbReference type="Gene3D" id="1.25.40.10">
    <property type="entry name" value="Tetratricopeptide repeat domain"/>
    <property type="match status" value="4"/>
</dbReference>
<reference evidence="4 5" key="1">
    <citation type="journal article" date="2021" name="Nat. Plants">
        <title>The Taxus genome provides insights into paclitaxel biosynthesis.</title>
        <authorList>
            <person name="Xiong X."/>
            <person name="Gou J."/>
            <person name="Liao Q."/>
            <person name="Li Y."/>
            <person name="Zhou Q."/>
            <person name="Bi G."/>
            <person name="Li C."/>
            <person name="Du R."/>
            <person name="Wang X."/>
            <person name="Sun T."/>
            <person name="Guo L."/>
            <person name="Liang H."/>
            <person name="Lu P."/>
            <person name="Wu Y."/>
            <person name="Zhang Z."/>
            <person name="Ro D.K."/>
            <person name="Shang Y."/>
            <person name="Huang S."/>
            <person name="Yan J."/>
        </authorList>
    </citation>
    <scope>NUCLEOTIDE SEQUENCE [LARGE SCALE GENOMIC DNA]</scope>
    <source>
        <strain evidence="4">Ta-2019</strain>
    </source>
</reference>
<feature type="repeat" description="PPR" evidence="3">
    <location>
        <begin position="433"/>
        <end position="467"/>
    </location>
</feature>